<feature type="domain" description="Protein kinase" evidence="2">
    <location>
        <begin position="25"/>
        <end position="289"/>
    </location>
</feature>
<keyword evidence="3" id="KW-0808">Transferase</keyword>
<keyword evidence="1" id="KW-0547">Nucleotide-binding</keyword>
<dbReference type="PROSITE" id="PS00107">
    <property type="entry name" value="PROTEIN_KINASE_ATP"/>
    <property type="match status" value="1"/>
</dbReference>
<dbReference type="InterPro" id="IPR011009">
    <property type="entry name" value="Kinase-like_dom_sf"/>
</dbReference>
<protein>
    <submittedName>
        <fullName evidence="3">Kinase-like protein</fullName>
    </submittedName>
</protein>
<name>A0A2N0PPR2_9GLOM</name>
<dbReference type="EMBL" id="LLXJ01000512">
    <property type="protein sequence ID" value="PKC08820.1"/>
    <property type="molecule type" value="Genomic_DNA"/>
</dbReference>
<dbReference type="VEuPathDB" id="FungiDB:RhiirA1_471497"/>
<dbReference type="InterPro" id="IPR001245">
    <property type="entry name" value="Ser-Thr/Tyr_kinase_cat_dom"/>
</dbReference>
<dbReference type="PRINTS" id="PR00109">
    <property type="entry name" value="TYRKINASE"/>
</dbReference>
<dbReference type="Proteomes" id="UP000232722">
    <property type="component" value="Unassembled WGS sequence"/>
</dbReference>
<dbReference type="SUPFAM" id="SSF48452">
    <property type="entry name" value="TPR-like"/>
    <property type="match status" value="1"/>
</dbReference>
<proteinExistence type="predicted"/>
<dbReference type="PROSITE" id="PS50011">
    <property type="entry name" value="PROTEIN_KINASE_DOM"/>
    <property type="match status" value="1"/>
</dbReference>
<dbReference type="GO" id="GO:0005524">
    <property type="term" value="F:ATP binding"/>
    <property type="evidence" value="ECO:0007669"/>
    <property type="project" value="UniProtKB-UniRule"/>
</dbReference>
<dbReference type="GO" id="GO:0004674">
    <property type="term" value="F:protein serine/threonine kinase activity"/>
    <property type="evidence" value="ECO:0007669"/>
    <property type="project" value="TreeGrafter"/>
</dbReference>
<dbReference type="InterPro" id="IPR011990">
    <property type="entry name" value="TPR-like_helical_dom_sf"/>
</dbReference>
<evidence type="ECO:0000259" key="2">
    <source>
        <dbReference type="PROSITE" id="PS50011"/>
    </source>
</evidence>
<dbReference type="VEuPathDB" id="FungiDB:FUN_003146"/>
<dbReference type="SUPFAM" id="SSF56112">
    <property type="entry name" value="Protein kinase-like (PK-like)"/>
    <property type="match status" value="1"/>
</dbReference>
<dbReference type="InterPro" id="IPR000719">
    <property type="entry name" value="Prot_kinase_dom"/>
</dbReference>
<dbReference type="PANTHER" id="PTHR44329:SF6">
    <property type="entry name" value="RECEPTOR-INTERACTING SERINE_THREONINE-PROTEIN KINASE 1"/>
    <property type="match status" value="1"/>
</dbReference>
<dbReference type="VEuPathDB" id="FungiDB:RhiirFUN_023744"/>
<dbReference type="Pfam" id="PF12895">
    <property type="entry name" value="ANAPC3"/>
    <property type="match status" value="1"/>
</dbReference>
<feature type="binding site" evidence="1">
    <location>
        <position position="54"/>
    </location>
    <ligand>
        <name>ATP</name>
        <dbReference type="ChEBI" id="CHEBI:30616"/>
    </ligand>
</feature>
<dbReference type="VEuPathDB" id="FungiDB:FUN_021533"/>
<dbReference type="PANTHER" id="PTHR44329">
    <property type="entry name" value="SERINE/THREONINE-PROTEIN KINASE TNNI3K-RELATED"/>
    <property type="match status" value="1"/>
</dbReference>
<dbReference type="VEuPathDB" id="FungiDB:RhiirFUN_003359"/>
<keyword evidence="1" id="KW-0067">ATP-binding</keyword>
<comment type="caution">
    <text evidence="3">The sequence shown here is derived from an EMBL/GenBank/DDBJ whole genome shotgun (WGS) entry which is preliminary data.</text>
</comment>
<dbReference type="Gene3D" id="1.25.40.10">
    <property type="entry name" value="Tetratricopeptide repeat domain"/>
    <property type="match status" value="1"/>
</dbReference>
<evidence type="ECO:0000313" key="4">
    <source>
        <dbReference type="Proteomes" id="UP000232722"/>
    </source>
</evidence>
<dbReference type="InterPro" id="IPR051681">
    <property type="entry name" value="Ser/Thr_Kinases-Pseudokinases"/>
</dbReference>
<dbReference type="InterPro" id="IPR017441">
    <property type="entry name" value="Protein_kinase_ATP_BS"/>
</dbReference>
<sequence>MPNNADNLENLISEGRIEYFEYSDFKNLQLIGKGLFGNVFRATWRDATRFFALKSFNNDKQTLKKIVEELTIHRKVDIHENILRFYGITNVETDEMNHMKNYSLVLEYADSGTLNAYFNYHFNELNWDDKLRLAFQLASAVECMHCCGIIHRDLHAGNILVHQKNIKLADFGLSKKIAEESSDASNIFGVIPYMDPKILNDQQYKLNEKSDIYSIGILMWQISSGRQPFKDRGFDYDMELFIAILNGLREEIIHDTPVEYSNLYKECWEYEPNNRPNVQKVVLTLEAMISLEKVDIINKRSSEVNGDYSSGIYQSVSNSSDVSCVISDINENLSIGSNINLSSDDSAQNFRSVQSNILESNIIDLLNISIKVTGLLSNTVKLEEDGFTISDRKVMSLIKNLNETKFLYSLKLLFEYLQNEFSNKVLIDSLIALAHPTPFNLYYSKETINRLELQLRTWVAVLERICFSPIRLTKELRDKIYNSLAKFTEIHQKTTQIIKGLENNFEFNFNRNESVRNYNIDSLLIHMRDTLNSLRDNETWFQEIIRKIKVSLKVALNIVPRVLSSTPTIVKFDELSVKFVNSFKNADITHGLCYYLATESLNKAPSSFIQFKSIEILLHLHNINNKLFSMIEIDFDQYIQDNFQYLLTFIKEKCLKGFTDEITCPISSEPADQLYNDIRYISQNTIYKNSHLFEAGYILSSIELEDTDNQYNNDLVDNSEADLILSKKKKSIKATKLSSNISLQSIFSKILKRQHPFYQNIIKELNEKNYNKAVYYCKELLKTFPTNYNAIKCILAYTYRCLNNYEQAHLYLKEVIDLKEKHPVAYFIRGEIFFRQKEYKKAIKDLIDFKNCNVKTNNLYYIILGNSYLLEAISCNNYNYLSDALNYYIIALRSNPNSYF</sequence>
<gene>
    <name evidence="3" type="ORF">RhiirA5_416440</name>
</gene>
<reference evidence="3 4" key="2">
    <citation type="submission" date="2017-09" db="EMBL/GenBank/DDBJ databases">
        <title>Extensive intraspecific genome diversity in a model arbuscular mycorrhizal fungus.</title>
        <authorList>
            <person name="Chen E.C."/>
            <person name="Morin E."/>
            <person name="Beaudet D."/>
            <person name="Noel J."/>
            <person name="Ndikumana S."/>
            <person name="Charron P."/>
            <person name="St-Onge C."/>
            <person name="Giorgi J."/>
            <person name="Grigoriev I.V."/>
            <person name="Roux C."/>
            <person name="Martin F.M."/>
            <person name="Corradi N."/>
        </authorList>
    </citation>
    <scope>NUCLEOTIDE SEQUENCE [LARGE SCALE GENOMIC DNA]</scope>
    <source>
        <strain evidence="3 4">A5</strain>
    </source>
</reference>
<dbReference type="Gene3D" id="1.10.510.10">
    <property type="entry name" value="Transferase(Phosphotransferase) domain 1"/>
    <property type="match status" value="1"/>
</dbReference>
<evidence type="ECO:0000256" key="1">
    <source>
        <dbReference type="PROSITE-ProRule" id="PRU10141"/>
    </source>
</evidence>
<reference evidence="3 4" key="1">
    <citation type="submission" date="2016-04" db="EMBL/GenBank/DDBJ databases">
        <title>Genome analyses suggest a sexual origin of heterokaryosis in a supposedly ancient asexual fungus.</title>
        <authorList>
            <person name="Ropars J."/>
            <person name="Sedzielewska K."/>
            <person name="Noel J."/>
            <person name="Charron P."/>
            <person name="Farinelli L."/>
            <person name="Marton T."/>
            <person name="Kruger M."/>
            <person name="Pelin A."/>
            <person name="Brachmann A."/>
            <person name="Corradi N."/>
        </authorList>
    </citation>
    <scope>NUCLEOTIDE SEQUENCE [LARGE SCALE GENOMIC DNA]</scope>
    <source>
        <strain evidence="3 4">A5</strain>
    </source>
</reference>
<dbReference type="AlphaFoldDB" id="A0A2N0PPR2"/>
<accession>A0A2N0PPR2</accession>
<dbReference type="Pfam" id="PF00069">
    <property type="entry name" value="Pkinase"/>
    <property type="match status" value="1"/>
</dbReference>
<evidence type="ECO:0000313" key="3">
    <source>
        <dbReference type="EMBL" id="PKC08820.1"/>
    </source>
</evidence>
<organism evidence="3 4">
    <name type="scientific">Rhizophagus irregularis</name>
    <dbReference type="NCBI Taxonomy" id="588596"/>
    <lineage>
        <taxon>Eukaryota</taxon>
        <taxon>Fungi</taxon>
        <taxon>Fungi incertae sedis</taxon>
        <taxon>Mucoromycota</taxon>
        <taxon>Glomeromycotina</taxon>
        <taxon>Glomeromycetes</taxon>
        <taxon>Glomerales</taxon>
        <taxon>Glomeraceae</taxon>
        <taxon>Rhizophagus</taxon>
    </lineage>
</organism>
<keyword evidence="3" id="KW-0418">Kinase</keyword>